<name>B4PYY7_DROYA</name>
<dbReference type="AlphaFoldDB" id="B4PYY7"/>
<proteinExistence type="inferred from homology"/>
<dbReference type="OMA" id="QGKDMDQ"/>
<reference evidence="5 6" key="1">
    <citation type="journal article" date="2007" name="Nature">
        <title>Evolution of genes and genomes on the Drosophila phylogeny.</title>
        <authorList>
            <consortium name="Drosophila 12 Genomes Consortium"/>
            <person name="Clark A.G."/>
            <person name="Eisen M.B."/>
            <person name="Smith D.R."/>
            <person name="Bergman C.M."/>
            <person name="Oliver B."/>
            <person name="Markow T.A."/>
            <person name="Kaufman T.C."/>
            <person name="Kellis M."/>
            <person name="Gelbart W."/>
            <person name="Iyer V.N."/>
            <person name="Pollard D.A."/>
            <person name="Sackton T.B."/>
            <person name="Larracuente A.M."/>
            <person name="Singh N.D."/>
            <person name="Abad J.P."/>
            <person name="Abt D.N."/>
            <person name="Adryan B."/>
            <person name="Aguade M."/>
            <person name="Akashi H."/>
            <person name="Anderson W.W."/>
            <person name="Aquadro C.F."/>
            <person name="Ardell D.H."/>
            <person name="Arguello R."/>
            <person name="Artieri C.G."/>
            <person name="Barbash D.A."/>
            <person name="Barker D."/>
            <person name="Barsanti P."/>
            <person name="Batterham P."/>
            <person name="Batzoglou S."/>
            <person name="Begun D."/>
            <person name="Bhutkar A."/>
            <person name="Blanco E."/>
            <person name="Bosak S.A."/>
            <person name="Bradley R.K."/>
            <person name="Brand A.D."/>
            <person name="Brent M.R."/>
            <person name="Brooks A.N."/>
            <person name="Brown R.H."/>
            <person name="Butlin R.K."/>
            <person name="Caggese C."/>
            <person name="Calvi B.R."/>
            <person name="Bernardo de Carvalho A."/>
            <person name="Caspi A."/>
            <person name="Castrezana S."/>
            <person name="Celniker S.E."/>
            <person name="Chang J.L."/>
            <person name="Chapple C."/>
            <person name="Chatterji S."/>
            <person name="Chinwalla A."/>
            <person name="Civetta A."/>
            <person name="Clifton S.W."/>
            <person name="Comeron J.M."/>
            <person name="Costello J.C."/>
            <person name="Coyne J.A."/>
            <person name="Daub J."/>
            <person name="David R.G."/>
            <person name="Delcher A.L."/>
            <person name="Delehaunty K."/>
            <person name="Do C.B."/>
            <person name="Ebling H."/>
            <person name="Edwards K."/>
            <person name="Eickbush T."/>
            <person name="Evans J.D."/>
            <person name="Filipski A."/>
            <person name="Findeiss S."/>
            <person name="Freyhult E."/>
            <person name="Fulton L."/>
            <person name="Fulton R."/>
            <person name="Garcia A.C."/>
            <person name="Gardiner A."/>
            <person name="Garfield D.A."/>
            <person name="Garvin B.E."/>
            <person name="Gibson G."/>
            <person name="Gilbert D."/>
            <person name="Gnerre S."/>
            <person name="Godfrey J."/>
            <person name="Good R."/>
            <person name="Gotea V."/>
            <person name="Gravely B."/>
            <person name="Greenberg A.J."/>
            <person name="Griffiths-Jones S."/>
            <person name="Gross S."/>
            <person name="Guigo R."/>
            <person name="Gustafson E.A."/>
            <person name="Haerty W."/>
            <person name="Hahn M.W."/>
            <person name="Halligan D.L."/>
            <person name="Halpern A.L."/>
            <person name="Halter G.M."/>
            <person name="Han M.V."/>
            <person name="Heger A."/>
            <person name="Hillier L."/>
            <person name="Hinrichs A.S."/>
            <person name="Holmes I."/>
            <person name="Hoskins R.A."/>
            <person name="Hubisz M.J."/>
            <person name="Hultmark D."/>
            <person name="Huntley M.A."/>
            <person name="Jaffe D.B."/>
            <person name="Jagadeeshan S."/>
            <person name="Jeck W.R."/>
            <person name="Johnson J."/>
            <person name="Jones C.D."/>
            <person name="Jordan W.C."/>
            <person name="Karpen G.H."/>
            <person name="Kataoka E."/>
            <person name="Keightley P.D."/>
            <person name="Kheradpour P."/>
            <person name="Kirkness E.F."/>
            <person name="Koerich L.B."/>
            <person name="Kristiansen K."/>
            <person name="Kudrna D."/>
            <person name="Kulathinal R.J."/>
            <person name="Kumar S."/>
            <person name="Kwok R."/>
            <person name="Lander E."/>
            <person name="Langley C.H."/>
            <person name="Lapoint R."/>
            <person name="Lazzaro B.P."/>
            <person name="Lee S.J."/>
            <person name="Levesque L."/>
            <person name="Li R."/>
            <person name="Lin C.F."/>
            <person name="Lin M.F."/>
            <person name="Lindblad-Toh K."/>
            <person name="Llopart A."/>
            <person name="Long M."/>
            <person name="Low L."/>
            <person name="Lozovsky E."/>
            <person name="Lu J."/>
            <person name="Luo M."/>
            <person name="Machado C.A."/>
            <person name="Makalowski W."/>
            <person name="Marzo M."/>
            <person name="Matsuda M."/>
            <person name="Matzkin L."/>
            <person name="McAllister B."/>
            <person name="McBride C.S."/>
            <person name="McKernan B."/>
            <person name="McKernan K."/>
            <person name="Mendez-Lago M."/>
            <person name="Minx P."/>
            <person name="Mollenhauer M.U."/>
            <person name="Montooth K."/>
            <person name="Mount S.M."/>
            <person name="Mu X."/>
            <person name="Myers E."/>
            <person name="Negre B."/>
            <person name="Newfeld S."/>
            <person name="Nielsen R."/>
            <person name="Noor M.A."/>
            <person name="O'Grady P."/>
            <person name="Pachter L."/>
            <person name="Papaceit M."/>
            <person name="Parisi M.J."/>
            <person name="Parisi M."/>
            <person name="Parts L."/>
            <person name="Pedersen J.S."/>
            <person name="Pesole G."/>
            <person name="Phillippy A.M."/>
            <person name="Ponting C.P."/>
            <person name="Pop M."/>
            <person name="Porcelli D."/>
            <person name="Powell J.R."/>
            <person name="Prohaska S."/>
            <person name="Pruitt K."/>
            <person name="Puig M."/>
            <person name="Quesneville H."/>
            <person name="Ram K.R."/>
            <person name="Rand D."/>
            <person name="Rasmussen M.D."/>
            <person name="Reed L.K."/>
            <person name="Reenan R."/>
            <person name="Reily A."/>
            <person name="Remington K.A."/>
            <person name="Rieger T.T."/>
            <person name="Ritchie M.G."/>
            <person name="Robin C."/>
            <person name="Rogers Y.H."/>
            <person name="Rohde C."/>
            <person name="Rozas J."/>
            <person name="Rubenfield M.J."/>
            <person name="Ruiz A."/>
            <person name="Russo S."/>
            <person name="Salzberg S.L."/>
            <person name="Sanchez-Gracia A."/>
            <person name="Saranga D.J."/>
            <person name="Sato H."/>
            <person name="Schaeffer S.W."/>
            <person name="Schatz M.C."/>
            <person name="Schlenke T."/>
            <person name="Schwartz R."/>
            <person name="Segarra C."/>
            <person name="Singh R.S."/>
            <person name="Sirot L."/>
            <person name="Sirota M."/>
            <person name="Sisneros N.B."/>
            <person name="Smith C.D."/>
            <person name="Smith T.F."/>
            <person name="Spieth J."/>
            <person name="Stage D.E."/>
            <person name="Stark A."/>
            <person name="Stephan W."/>
            <person name="Strausberg R.L."/>
            <person name="Strempel S."/>
            <person name="Sturgill D."/>
            <person name="Sutton G."/>
            <person name="Sutton G.G."/>
            <person name="Tao W."/>
            <person name="Teichmann S."/>
            <person name="Tobari Y.N."/>
            <person name="Tomimura Y."/>
            <person name="Tsolas J.M."/>
            <person name="Valente V.L."/>
            <person name="Venter E."/>
            <person name="Venter J.C."/>
            <person name="Vicario S."/>
            <person name="Vieira F.G."/>
            <person name="Vilella A.J."/>
            <person name="Villasante A."/>
            <person name="Walenz B."/>
            <person name="Wang J."/>
            <person name="Wasserman M."/>
            <person name="Watts T."/>
            <person name="Wilson D."/>
            <person name="Wilson R.K."/>
            <person name="Wing R.A."/>
            <person name="Wolfner M.F."/>
            <person name="Wong A."/>
            <person name="Wong G.K."/>
            <person name="Wu C.I."/>
            <person name="Wu G."/>
            <person name="Yamamoto D."/>
            <person name="Yang H.P."/>
            <person name="Yang S.P."/>
            <person name="Yorke J.A."/>
            <person name="Yoshida K."/>
            <person name="Zdobnov E."/>
            <person name="Zhang P."/>
            <person name="Zhang Y."/>
            <person name="Zimin A.V."/>
            <person name="Baldwin J."/>
            <person name="Abdouelleil A."/>
            <person name="Abdulkadir J."/>
            <person name="Abebe A."/>
            <person name="Abera B."/>
            <person name="Abreu J."/>
            <person name="Acer S.C."/>
            <person name="Aftuck L."/>
            <person name="Alexander A."/>
            <person name="An P."/>
            <person name="Anderson E."/>
            <person name="Anderson S."/>
            <person name="Arachi H."/>
            <person name="Azer M."/>
            <person name="Bachantsang P."/>
            <person name="Barry A."/>
            <person name="Bayul T."/>
            <person name="Berlin A."/>
            <person name="Bessette D."/>
            <person name="Bloom T."/>
            <person name="Blye J."/>
            <person name="Boguslavskiy L."/>
            <person name="Bonnet C."/>
            <person name="Boukhgalter B."/>
            <person name="Bourzgui I."/>
            <person name="Brown A."/>
            <person name="Cahill P."/>
            <person name="Channer S."/>
            <person name="Cheshatsang Y."/>
            <person name="Chuda L."/>
            <person name="Citroen M."/>
            <person name="Collymore A."/>
            <person name="Cooke P."/>
            <person name="Costello M."/>
            <person name="D'Aco K."/>
            <person name="Daza R."/>
            <person name="De Haan G."/>
            <person name="DeGray S."/>
            <person name="DeMaso C."/>
            <person name="Dhargay N."/>
            <person name="Dooley K."/>
            <person name="Dooley E."/>
            <person name="Doricent M."/>
            <person name="Dorje P."/>
            <person name="Dorjee K."/>
            <person name="Dupes A."/>
            <person name="Elong R."/>
            <person name="Falk J."/>
            <person name="Farina A."/>
            <person name="Faro S."/>
            <person name="Ferguson D."/>
            <person name="Fisher S."/>
            <person name="Foley C.D."/>
            <person name="Franke A."/>
            <person name="Friedrich D."/>
            <person name="Gadbois L."/>
            <person name="Gearin G."/>
            <person name="Gearin C.R."/>
            <person name="Giannoukos G."/>
            <person name="Goode T."/>
            <person name="Graham J."/>
            <person name="Grandbois E."/>
            <person name="Grewal S."/>
            <person name="Gyaltsen K."/>
            <person name="Hafez N."/>
            <person name="Hagos B."/>
            <person name="Hall J."/>
            <person name="Henson C."/>
            <person name="Hollinger A."/>
            <person name="Honan T."/>
            <person name="Huard M.D."/>
            <person name="Hughes L."/>
            <person name="Hurhula B."/>
            <person name="Husby M.E."/>
            <person name="Kamat A."/>
            <person name="Kanga B."/>
            <person name="Kashin S."/>
            <person name="Khazanovich D."/>
            <person name="Kisner P."/>
            <person name="Lance K."/>
            <person name="Lara M."/>
            <person name="Lee W."/>
            <person name="Lennon N."/>
            <person name="Letendre F."/>
            <person name="LeVine R."/>
            <person name="Lipovsky A."/>
            <person name="Liu X."/>
            <person name="Liu J."/>
            <person name="Liu S."/>
            <person name="Lokyitsang T."/>
            <person name="Lokyitsang Y."/>
            <person name="Lubonja R."/>
            <person name="Lui A."/>
            <person name="MacDonald P."/>
            <person name="Magnisalis V."/>
            <person name="Maru K."/>
            <person name="Matthews C."/>
            <person name="McCusker W."/>
            <person name="McDonough S."/>
            <person name="Mehta T."/>
            <person name="Meldrim J."/>
            <person name="Meneus L."/>
            <person name="Mihai O."/>
            <person name="Mihalev A."/>
            <person name="Mihova T."/>
            <person name="Mittelman R."/>
            <person name="Mlenga V."/>
            <person name="Montmayeur A."/>
            <person name="Mulrain L."/>
            <person name="Navidi A."/>
            <person name="Naylor J."/>
            <person name="Negash T."/>
            <person name="Nguyen T."/>
            <person name="Nguyen N."/>
            <person name="Nicol R."/>
            <person name="Norbu C."/>
            <person name="Norbu N."/>
            <person name="Novod N."/>
            <person name="O'Neill B."/>
            <person name="Osman S."/>
            <person name="Markiewicz E."/>
            <person name="Oyono O.L."/>
            <person name="Patti C."/>
            <person name="Phunkhang P."/>
            <person name="Pierre F."/>
            <person name="Priest M."/>
            <person name="Raghuraman S."/>
            <person name="Rege F."/>
            <person name="Reyes R."/>
            <person name="Rise C."/>
            <person name="Rogov P."/>
            <person name="Ross K."/>
            <person name="Ryan E."/>
            <person name="Settipalli S."/>
            <person name="Shea T."/>
            <person name="Sherpa N."/>
            <person name="Shi L."/>
            <person name="Shih D."/>
            <person name="Sparrow T."/>
            <person name="Spaulding J."/>
            <person name="Stalker J."/>
            <person name="Stange-Thomann N."/>
            <person name="Stavropoulos S."/>
            <person name="Stone C."/>
            <person name="Strader C."/>
            <person name="Tesfaye S."/>
            <person name="Thomson T."/>
            <person name="Thoulutsang Y."/>
            <person name="Thoulutsang D."/>
            <person name="Topham K."/>
            <person name="Topping I."/>
            <person name="Tsamla T."/>
            <person name="Vassiliev H."/>
            <person name="Vo A."/>
            <person name="Wangchuk T."/>
            <person name="Wangdi T."/>
            <person name="Weiand M."/>
            <person name="Wilkinson J."/>
            <person name="Wilson A."/>
            <person name="Yadav S."/>
            <person name="Young G."/>
            <person name="Yu Q."/>
            <person name="Zembek L."/>
            <person name="Zhong D."/>
            <person name="Zimmer A."/>
            <person name="Zwirko Z."/>
            <person name="Jaffe D.B."/>
            <person name="Alvarez P."/>
            <person name="Brockman W."/>
            <person name="Butler J."/>
            <person name="Chin C."/>
            <person name="Gnerre S."/>
            <person name="Grabherr M."/>
            <person name="Kleber M."/>
            <person name="Mauceli E."/>
            <person name="MacCallum I."/>
        </authorList>
    </citation>
    <scope>NUCLEOTIDE SEQUENCE [LARGE SCALE GENOMIC DNA]</scope>
    <source>
        <strain evidence="6">Tai18E2 / Tucson 14021-0261.01</strain>
    </source>
</reference>
<keyword evidence="6" id="KW-1185">Reference proteome</keyword>
<dbReference type="GO" id="GO:0005874">
    <property type="term" value="C:microtubule"/>
    <property type="evidence" value="ECO:0007669"/>
    <property type="project" value="InterPro"/>
</dbReference>
<feature type="domain" description="N-acetyltransferase" evidence="4">
    <location>
        <begin position="2"/>
        <end position="198"/>
    </location>
</feature>
<dbReference type="GO" id="GO:0045169">
    <property type="term" value="C:fusome"/>
    <property type="evidence" value="ECO:0007669"/>
    <property type="project" value="EnsemblMetazoa"/>
</dbReference>
<gene>
    <name evidence="5" type="primary">Dyak\GE17347</name>
    <name evidence="5" type="synonym">dyak_GLEANR_18685</name>
    <name evidence="5" type="synonym">GE17347</name>
    <name evidence="5" type="ORF">Dyak_GE17347</name>
</gene>
<sequence length="283" mass="32292">MVDFGFDIKHLFPQPIIRVQPHSLRPKITQLHHHHYSLNVNPQRRHLTLPSCQLSQILDVMGKLSADAQGLRHPVTTADKLTADQVVYLMADEAAGHWAITGLLKVGTKDLFLFDQEGCCRRANQTPAILDFYVHESRQRCGQGKLLFEWMLEQQGWSPRKCSVDRPSKKLLAFMGKHYGLVRTIPQGNNFVLYEGFFDDPITKCNSVCELQATSRVRSQSLAKDQTQLSIRNGAHAGRFRRSIANQESELETSLHGRRWNEPRTHASTTCIQGSRGRRFEHN</sequence>
<comment type="catalytic activity">
    <reaction evidence="3">
        <text>L-lysyl-[alpha-tubulin] + acetyl-CoA = N(6)-acetyl-L-lysyl-[alpha-tubulin] + CoA + H(+)</text>
        <dbReference type="Rhea" id="RHEA:15277"/>
        <dbReference type="Rhea" id="RHEA-COMP:11278"/>
        <dbReference type="Rhea" id="RHEA-COMP:11279"/>
        <dbReference type="ChEBI" id="CHEBI:15378"/>
        <dbReference type="ChEBI" id="CHEBI:29969"/>
        <dbReference type="ChEBI" id="CHEBI:57287"/>
        <dbReference type="ChEBI" id="CHEBI:57288"/>
        <dbReference type="ChEBI" id="CHEBI:61930"/>
        <dbReference type="EC" id="2.3.1.108"/>
    </reaction>
</comment>
<organism evidence="5 6">
    <name type="scientific">Drosophila yakuba</name>
    <name type="common">Fruit fly</name>
    <dbReference type="NCBI Taxonomy" id="7245"/>
    <lineage>
        <taxon>Eukaryota</taxon>
        <taxon>Metazoa</taxon>
        <taxon>Ecdysozoa</taxon>
        <taxon>Arthropoda</taxon>
        <taxon>Hexapoda</taxon>
        <taxon>Insecta</taxon>
        <taxon>Pterygota</taxon>
        <taxon>Neoptera</taxon>
        <taxon>Endopterygota</taxon>
        <taxon>Diptera</taxon>
        <taxon>Brachycera</taxon>
        <taxon>Muscomorpha</taxon>
        <taxon>Ephydroidea</taxon>
        <taxon>Drosophilidae</taxon>
        <taxon>Drosophila</taxon>
        <taxon>Sophophora</taxon>
    </lineage>
</organism>
<dbReference type="HOGENOM" id="CLU_025013_2_1_1"/>
<comment type="similarity">
    <text evidence="3">Belongs to the acetyltransferase ATAT1 family.</text>
</comment>
<dbReference type="eggNOG" id="KOG4601">
    <property type="taxonomic scope" value="Eukaryota"/>
</dbReference>
<evidence type="ECO:0000256" key="2">
    <source>
        <dbReference type="ARBA" id="ARBA00023315"/>
    </source>
</evidence>
<dbReference type="Pfam" id="PF05301">
    <property type="entry name" value="Acetyltransf_16"/>
    <property type="match status" value="1"/>
</dbReference>
<protein>
    <recommendedName>
        <fullName evidence="3">Alpha-tubulin N-acetyltransferase</fullName>
        <shortName evidence="3">Alpha-TAT</shortName>
        <shortName evidence="3">TAT</shortName>
        <ecNumber evidence="3">2.3.1.108</ecNumber>
    </recommendedName>
    <alternativeName>
        <fullName evidence="3">Acetyltransferase mec-17 homolog</fullName>
    </alternativeName>
</protein>
<dbReference type="HAMAP" id="MF_03130">
    <property type="entry name" value="mec17"/>
    <property type="match status" value="1"/>
</dbReference>
<dbReference type="InterPro" id="IPR007965">
    <property type="entry name" value="GNAT_ATAT"/>
</dbReference>
<dbReference type="GO" id="GO:0070507">
    <property type="term" value="P:regulation of microtubule cytoskeleton organization"/>
    <property type="evidence" value="ECO:0007669"/>
    <property type="project" value="UniProtKB-UniRule"/>
</dbReference>
<dbReference type="GO" id="GO:0048666">
    <property type="term" value="P:neuron development"/>
    <property type="evidence" value="ECO:0007669"/>
    <property type="project" value="UniProtKB-UniRule"/>
</dbReference>
<keyword evidence="1 3" id="KW-0808">Transferase</keyword>
<dbReference type="PANTHER" id="PTHR12327:SF0">
    <property type="entry name" value="ALPHA-TUBULIN N-ACETYLTRANSFERASE 1"/>
    <property type="match status" value="1"/>
</dbReference>
<evidence type="ECO:0000259" key="4">
    <source>
        <dbReference type="PROSITE" id="PS51730"/>
    </source>
</evidence>
<evidence type="ECO:0000256" key="1">
    <source>
        <dbReference type="ARBA" id="ARBA00022679"/>
    </source>
</evidence>
<accession>B4PYY7</accession>
<evidence type="ECO:0000313" key="5">
    <source>
        <dbReference type="EMBL" id="EDX02065.1"/>
    </source>
</evidence>
<feature type="binding site" evidence="3">
    <location>
        <begin position="132"/>
        <end position="145"/>
    </location>
    <ligand>
        <name>acetyl-CoA</name>
        <dbReference type="ChEBI" id="CHEBI:57288"/>
    </ligand>
</feature>
<dbReference type="Proteomes" id="UP000002282">
    <property type="component" value="Chromosome X"/>
</dbReference>
<dbReference type="PANTHER" id="PTHR12327">
    <property type="entry name" value="ALPHA-TUBULIN N-ACETYLTRANSFERASE 1"/>
    <property type="match status" value="1"/>
</dbReference>
<feature type="binding site" evidence="3">
    <location>
        <begin position="168"/>
        <end position="177"/>
    </location>
    <ligand>
        <name>acetyl-CoA</name>
        <dbReference type="ChEBI" id="CHEBI:57288"/>
    </ligand>
</feature>
<dbReference type="GO" id="GO:0019799">
    <property type="term" value="F:tubulin N-acetyltransferase activity"/>
    <property type="evidence" value="ECO:0007669"/>
    <property type="project" value="UniProtKB-UniRule"/>
</dbReference>
<feature type="site" description="Crucial for catalytic activity" evidence="3">
    <location>
        <position position="69"/>
    </location>
</feature>
<dbReference type="EC" id="2.3.1.108" evidence="3"/>
<dbReference type="KEGG" id="dya:Dyak_GE17347"/>
<reference evidence="5 6" key="2">
    <citation type="journal article" date="2007" name="PLoS Biol.">
        <title>Principles of genome evolution in the Drosophila melanogaster species group.</title>
        <authorList>
            <person name="Ranz J.M."/>
            <person name="Maurin D."/>
            <person name="Chan Y.S."/>
            <person name="von Grotthuss M."/>
            <person name="Hillier L.W."/>
            <person name="Roote J."/>
            <person name="Ashburner M."/>
            <person name="Bergman C.M."/>
        </authorList>
    </citation>
    <scope>NUCLEOTIDE SEQUENCE [LARGE SCALE GENOMIC DNA]</scope>
    <source>
        <strain evidence="6">Tai18E2 / Tucson 14021-0261.01</strain>
    </source>
</reference>
<dbReference type="EMBL" id="CM000162">
    <property type="protein sequence ID" value="EDX02065.1"/>
    <property type="molecule type" value="Genomic_DNA"/>
</dbReference>
<keyword evidence="2 3" id="KW-0012">Acyltransferase</keyword>
<dbReference type="Gene3D" id="3.40.630.30">
    <property type="match status" value="1"/>
</dbReference>
<dbReference type="PROSITE" id="PS51730">
    <property type="entry name" value="GNAT_ATAT"/>
    <property type="match status" value="1"/>
</dbReference>
<comment type="function">
    <text evidence="3">Specifically acetylates 'Lys-40' in alpha-tubulin on the lumenal side of microtubules. Promotes microtubule destabilization and accelerates microtubule dynamics; this activity may be independent of acetylation activity. Acetylates alpha-tubulin with a slow enzymatic rate, due to a catalytic site that is not optimized for acetyl transfer. Enters the microtubule through each end and diffuses quickly throughout the lumen of microtubules. Acetylates only long/old microtubules because of its slow acetylation rate since it does not have time to act on dynamically unstable microtubules before the enzyme is released.</text>
</comment>
<evidence type="ECO:0000256" key="3">
    <source>
        <dbReference type="HAMAP-Rule" id="MF_03130"/>
    </source>
</evidence>
<evidence type="ECO:0000313" key="6">
    <source>
        <dbReference type="Proteomes" id="UP000002282"/>
    </source>
</evidence>
<dbReference type="OrthoDB" id="447510at2759"/>
<dbReference type="PhylomeDB" id="B4PYY7"/>
<dbReference type="InterPro" id="IPR038746">
    <property type="entry name" value="Atat"/>
</dbReference>